<feature type="compositionally biased region" description="Basic and acidic residues" evidence="1">
    <location>
        <begin position="106"/>
        <end position="118"/>
    </location>
</feature>
<dbReference type="Proteomes" id="UP000039865">
    <property type="component" value="Unassembled WGS sequence"/>
</dbReference>
<evidence type="ECO:0000256" key="1">
    <source>
        <dbReference type="SAM" id="MobiDB-lite"/>
    </source>
</evidence>
<feature type="region of interest" description="Disordered" evidence="1">
    <location>
        <begin position="568"/>
        <end position="588"/>
    </location>
</feature>
<evidence type="ECO:0000313" key="3">
    <source>
        <dbReference type="Proteomes" id="UP000039865"/>
    </source>
</evidence>
<dbReference type="InParanoid" id="A0A078AZ14"/>
<feature type="region of interest" description="Disordered" evidence="1">
    <location>
        <begin position="202"/>
        <end position="221"/>
    </location>
</feature>
<dbReference type="AlphaFoldDB" id="A0A078AZ14"/>
<dbReference type="EMBL" id="CCKQ01015843">
    <property type="protein sequence ID" value="CDW87690.1"/>
    <property type="molecule type" value="Genomic_DNA"/>
</dbReference>
<name>A0A078AZ14_STYLE</name>
<reference evidence="2 3" key="1">
    <citation type="submission" date="2014-06" db="EMBL/GenBank/DDBJ databases">
        <authorList>
            <person name="Swart Estienne"/>
        </authorList>
    </citation>
    <scope>NUCLEOTIDE SEQUENCE [LARGE SCALE GENOMIC DNA]</scope>
    <source>
        <strain evidence="2 3">130c</strain>
    </source>
</reference>
<accession>A0A078AZ14</accession>
<feature type="region of interest" description="Disordered" evidence="1">
    <location>
        <begin position="52"/>
        <end position="87"/>
    </location>
</feature>
<sequence>MSVIEQRNLDLKKSSSTPVDEIHTRNDTITGNTAAGFNTLNTDAQANHQQFNYSVQSPQKPNHRKKNSIGGSFMVKMPPRPPMSNSKDVKLPFEIQISQQLTQSSNKERSLSDKKSVQDDEQVSNFITYDQQHVRNKKMQRFKNIMHIRNTISHSENARNQQHQQQPSLIDQSLINNDLISTPKYINLSQKSVLPNLTVVDKSQQNQKQSQPTQLNQSAHNFQPIQVNIRKQLKLNMQHRAQHSFNQSSKDSFHIKDSHILNLDMTNRANDSQHINQLHQQQLSQNINSSVNLPLNNHQRTNNQHSGTVTTLQTNKFTKIYTKKLGANKQKKKQVTNLKNNITNITQIRGPSPDLRTRPSTLFKPIVSKPQHMKQASQEFKPQKEFMSKGEYFLLQGINHDNSMSDQKSSGPRVKFLEQRGSEKSFMRSEIMGTPQVEEIQEIQISPVSKRDFYNGLQVNAFSIKHQKDSGLGLSSILNHDYSNKNSYCNSSNKKDSINVRLKPLSNSKVGDAYSNYFLKHQGSSPKLQIQLSDDKKSLIGAGLRSSSNGQDLVNKKIRLYQNSFTSNNRKLSQDNTGHKQVPNQSPYRTYERPAKILSSTTLLDNTNYGENIAKGVIKFKIKKNSDKLLQKEANDTNQRLEKVLNKILANKMKNAKKTILI</sequence>
<evidence type="ECO:0000313" key="2">
    <source>
        <dbReference type="EMBL" id="CDW87690.1"/>
    </source>
</evidence>
<feature type="region of interest" description="Disordered" evidence="1">
    <location>
        <begin position="100"/>
        <end position="119"/>
    </location>
</feature>
<proteinExistence type="predicted"/>
<organism evidence="2 3">
    <name type="scientific">Stylonychia lemnae</name>
    <name type="common">Ciliate</name>
    <dbReference type="NCBI Taxonomy" id="5949"/>
    <lineage>
        <taxon>Eukaryota</taxon>
        <taxon>Sar</taxon>
        <taxon>Alveolata</taxon>
        <taxon>Ciliophora</taxon>
        <taxon>Intramacronucleata</taxon>
        <taxon>Spirotrichea</taxon>
        <taxon>Stichotrichia</taxon>
        <taxon>Sporadotrichida</taxon>
        <taxon>Oxytrichidae</taxon>
        <taxon>Stylonychinae</taxon>
        <taxon>Stylonychia</taxon>
    </lineage>
</organism>
<feature type="compositionally biased region" description="Low complexity" evidence="1">
    <location>
        <begin position="202"/>
        <end position="218"/>
    </location>
</feature>
<gene>
    <name evidence="2" type="primary">Contig14278.g15206</name>
    <name evidence="2" type="ORF">STYLEM_16802</name>
</gene>
<keyword evidence="3" id="KW-1185">Reference proteome</keyword>
<protein>
    <submittedName>
        <fullName evidence="2">Uncharacterized protein</fullName>
    </submittedName>
</protein>